<gene>
    <name evidence="2" type="ORF">PMG71_05590</name>
</gene>
<feature type="region of interest" description="Disordered" evidence="1">
    <location>
        <begin position="1"/>
        <end position="20"/>
    </location>
</feature>
<sequence length="113" mass="12494">ILTSSLNGGNTGQSSGNWHPLSRNTGIRLKTVLGVVVRAMSNGGYLLLKNPRTFRSRSVNSLDEMRLLYAKVKTKIKLEEDNVRFYWLSPEAASNALTLGSKPPEAPPTYYVL</sequence>
<dbReference type="Proteomes" id="UP001235303">
    <property type="component" value="Unassembled WGS sequence"/>
</dbReference>
<organism evidence="2 3">
    <name type="scientific">Roseofilum acuticapitatum BLCC-M154</name>
    <dbReference type="NCBI Taxonomy" id="3022444"/>
    <lineage>
        <taxon>Bacteria</taxon>
        <taxon>Bacillati</taxon>
        <taxon>Cyanobacteriota</taxon>
        <taxon>Cyanophyceae</taxon>
        <taxon>Desertifilales</taxon>
        <taxon>Desertifilaceae</taxon>
        <taxon>Roseofilum</taxon>
        <taxon>Roseofilum acuticapitatum</taxon>
    </lineage>
</organism>
<proteinExistence type="predicted"/>
<evidence type="ECO:0000256" key="1">
    <source>
        <dbReference type="SAM" id="MobiDB-lite"/>
    </source>
</evidence>
<reference evidence="2 3" key="1">
    <citation type="submission" date="2023-01" db="EMBL/GenBank/DDBJ databases">
        <title>Novel diversity within Roseofilum (Cyanobacteria; Desertifilaceae) from marine benthic mats with descriptions of four novel species.</title>
        <authorList>
            <person name="Wang Y."/>
            <person name="Berthold D.E."/>
            <person name="Hu J."/>
            <person name="Lefler F.W."/>
            <person name="Laughinghouse H.D. IV."/>
        </authorList>
    </citation>
    <scope>NUCLEOTIDE SEQUENCE [LARGE SCALE GENOMIC DNA]</scope>
    <source>
        <strain evidence="2 3">BLCC-M154</strain>
    </source>
</reference>
<dbReference type="EMBL" id="JAQOSP010000039">
    <property type="protein sequence ID" value="MDJ1168892.1"/>
    <property type="molecule type" value="Genomic_DNA"/>
</dbReference>
<protein>
    <submittedName>
        <fullName evidence="2">Uncharacterized protein</fullName>
    </submittedName>
</protein>
<accession>A0ABT7AQR2</accession>
<evidence type="ECO:0000313" key="2">
    <source>
        <dbReference type="EMBL" id="MDJ1168892.1"/>
    </source>
</evidence>
<evidence type="ECO:0000313" key="3">
    <source>
        <dbReference type="Proteomes" id="UP001235303"/>
    </source>
</evidence>
<name>A0ABT7AQR2_9CYAN</name>
<feature type="non-terminal residue" evidence="2">
    <location>
        <position position="1"/>
    </location>
</feature>
<comment type="caution">
    <text evidence="2">The sequence shown here is derived from an EMBL/GenBank/DDBJ whole genome shotgun (WGS) entry which is preliminary data.</text>
</comment>
<keyword evidence="3" id="KW-1185">Reference proteome</keyword>